<dbReference type="PANTHER" id="PTHR45339:SF5">
    <property type="entry name" value="HISTIDINE KINASE"/>
    <property type="match status" value="1"/>
</dbReference>
<proteinExistence type="predicted"/>
<dbReference type="CDD" id="cd12914">
    <property type="entry name" value="PDC1_DGC_like"/>
    <property type="match status" value="1"/>
</dbReference>
<dbReference type="PRINTS" id="PR00344">
    <property type="entry name" value="BCTRLSENSOR"/>
</dbReference>
<dbReference type="SUPFAM" id="SSF47384">
    <property type="entry name" value="Homodimeric domain of signal transducing histidine kinase"/>
    <property type="match status" value="1"/>
</dbReference>
<dbReference type="GO" id="GO:0005524">
    <property type="term" value="F:ATP binding"/>
    <property type="evidence" value="ECO:0007669"/>
    <property type="project" value="UniProtKB-KW"/>
</dbReference>
<dbReference type="GO" id="GO:0000155">
    <property type="term" value="F:phosphorelay sensor kinase activity"/>
    <property type="evidence" value="ECO:0007669"/>
    <property type="project" value="InterPro"/>
</dbReference>
<evidence type="ECO:0000256" key="17">
    <source>
        <dbReference type="ARBA" id="ARBA00064003"/>
    </source>
</evidence>
<dbReference type="InterPro" id="IPR001789">
    <property type="entry name" value="Sig_transdc_resp-reg_receiver"/>
</dbReference>
<keyword evidence="4" id="KW-1003">Cell membrane</keyword>
<feature type="transmembrane region" description="Helical" evidence="21">
    <location>
        <begin position="6"/>
        <end position="28"/>
    </location>
</feature>
<evidence type="ECO:0000256" key="11">
    <source>
        <dbReference type="ARBA" id="ARBA00022840"/>
    </source>
</evidence>
<accession>A0A6N9HCD6</accession>
<keyword evidence="5 20" id="KW-0597">Phosphoprotein</keyword>
<comment type="subunit">
    <text evidence="17">At low DSF concentrations, interacts with RpfF.</text>
</comment>
<keyword evidence="10" id="KW-0418">Kinase</keyword>
<dbReference type="SMART" id="SM00304">
    <property type="entry name" value="HAMP"/>
    <property type="match status" value="1"/>
</dbReference>
<dbReference type="Gene3D" id="3.30.565.10">
    <property type="entry name" value="Histidine kinase-like ATPase, C-terminal domain"/>
    <property type="match status" value="1"/>
</dbReference>
<evidence type="ECO:0000256" key="15">
    <source>
        <dbReference type="ARBA" id="ARBA00023136"/>
    </source>
</evidence>
<dbReference type="InterPro" id="IPR003660">
    <property type="entry name" value="HAMP_dom"/>
</dbReference>
<evidence type="ECO:0000256" key="18">
    <source>
        <dbReference type="ARBA" id="ARBA00068150"/>
    </source>
</evidence>
<evidence type="ECO:0000259" key="23">
    <source>
        <dbReference type="PROSITE" id="PS50110"/>
    </source>
</evidence>
<dbReference type="InterPro" id="IPR036097">
    <property type="entry name" value="HisK_dim/P_sf"/>
</dbReference>
<dbReference type="GO" id="GO:0005886">
    <property type="term" value="C:plasma membrane"/>
    <property type="evidence" value="ECO:0007669"/>
    <property type="project" value="UniProtKB-SubCell"/>
</dbReference>
<keyword evidence="26" id="KW-1185">Reference proteome</keyword>
<evidence type="ECO:0000256" key="19">
    <source>
        <dbReference type="ARBA" id="ARBA00070152"/>
    </source>
</evidence>
<dbReference type="Gene3D" id="3.30.450.20">
    <property type="entry name" value="PAS domain"/>
    <property type="match status" value="1"/>
</dbReference>
<dbReference type="InterPro" id="IPR003594">
    <property type="entry name" value="HATPase_dom"/>
</dbReference>
<dbReference type="InterPro" id="IPR008207">
    <property type="entry name" value="Sig_transdc_His_kin_Hpt_dom"/>
</dbReference>
<evidence type="ECO:0000256" key="2">
    <source>
        <dbReference type="ARBA" id="ARBA00004651"/>
    </source>
</evidence>
<evidence type="ECO:0000256" key="20">
    <source>
        <dbReference type="PROSITE-ProRule" id="PRU00169"/>
    </source>
</evidence>
<evidence type="ECO:0000256" key="14">
    <source>
        <dbReference type="ARBA" id="ARBA00023026"/>
    </source>
</evidence>
<dbReference type="InterPro" id="IPR011006">
    <property type="entry name" value="CheY-like_superfamily"/>
</dbReference>
<organism evidence="25 26">
    <name type="scientific">Pseudoduganella guangdongensis</name>
    <dbReference type="NCBI Taxonomy" id="2692179"/>
    <lineage>
        <taxon>Bacteria</taxon>
        <taxon>Pseudomonadati</taxon>
        <taxon>Pseudomonadota</taxon>
        <taxon>Betaproteobacteria</taxon>
        <taxon>Burkholderiales</taxon>
        <taxon>Oxalobacteraceae</taxon>
        <taxon>Telluria group</taxon>
        <taxon>Pseudoduganella</taxon>
    </lineage>
</organism>
<dbReference type="Pfam" id="PF01627">
    <property type="entry name" value="Hpt"/>
    <property type="match status" value="1"/>
</dbReference>
<dbReference type="CDD" id="cd17546">
    <property type="entry name" value="REC_hyHK_CKI1_RcsC-like"/>
    <property type="match status" value="2"/>
</dbReference>
<dbReference type="SUPFAM" id="SSF52172">
    <property type="entry name" value="CheY-like"/>
    <property type="match status" value="2"/>
</dbReference>
<evidence type="ECO:0000256" key="12">
    <source>
        <dbReference type="ARBA" id="ARBA00022989"/>
    </source>
</evidence>
<dbReference type="Pfam" id="PF00072">
    <property type="entry name" value="Response_reg"/>
    <property type="match status" value="2"/>
</dbReference>
<dbReference type="SMART" id="SM00448">
    <property type="entry name" value="REC"/>
    <property type="match status" value="2"/>
</dbReference>
<evidence type="ECO:0000256" key="1">
    <source>
        <dbReference type="ARBA" id="ARBA00000085"/>
    </source>
</evidence>
<evidence type="ECO:0000256" key="13">
    <source>
        <dbReference type="ARBA" id="ARBA00023012"/>
    </source>
</evidence>
<dbReference type="PROSITE" id="PS50109">
    <property type="entry name" value="HIS_KIN"/>
    <property type="match status" value="1"/>
</dbReference>
<dbReference type="SUPFAM" id="SSF47226">
    <property type="entry name" value="Histidine-containing phosphotransfer domain, HPT domain"/>
    <property type="match status" value="1"/>
</dbReference>
<evidence type="ECO:0000313" key="26">
    <source>
        <dbReference type="Proteomes" id="UP000448575"/>
    </source>
</evidence>
<dbReference type="EMBL" id="WWCJ01000002">
    <property type="protein sequence ID" value="MYN01129.1"/>
    <property type="molecule type" value="Genomic_DNA"/>
</dbReference>
<feature type="modified residue" description="4-aspartylphosphate" evidence="20">
    <location>
        <position position="688"/>
    </location>
</feature>
<evidence type="ECO:0000256" key="4">
    <source>
        <dbReference type="ARBA" id="ARBA00022475"/>
    </source>
</evidence>
<comment type="function">
    <text evidence="16">Member of the two-component regulatory system BvgS/BvgA. Phosphorylates BvgA via a four-step phosphorelay in response to environmental signals.</text>
</comment>
<dbReference type="Gene3D" id="1.20.120.160">
    <property type="entry name" value="HPT domain"/>
    <property type="match status" value="1"/>
</dbReference>
<dbReference type="SMART" id="SM00387">
    <property type="entry name" value="HATPase_c"/>
    <property type="match status" value="1"/>
</dbReference>
<dbReference type="Gene3D" id="3.40.50.2300">
    <property type="match status" value="2"/>
</dbReference>
<dbReference type="SUPFAM" id="SSF103190">
    <property type="entry name" value="Sensory domain-like"/>
    <property type="match status" value="1"/>
</dbReference>
<dbReference type="InterPro" id="IPR005467">
    <property type="entry name" value="His_kinase_dom"/>
</dbReference>
<dbReference type="Gene3D" id="6.10.340.10">
    <property type="match status" value="1"/>
</dbReference>
<keyword evidence="6" id="KW-0808">Transferase</keyword>
<keyword evidence="8" id="KW-0732">Signal</keyword>
<dbReference type="Pfam" id="PF00672">
    <property type="entry name" value="HAMP"/>
    <property type="match status" value="1"/>
</dbReference>
<evidence type="ECO:0000256" key="5">
    <source>
        <dbReference type="ARBA" id="ARBA00022553"/>
    </source>
</evidence>
<dbReference type="InterPro" id="IPR036641">
    <property type="entry name" value="HPT_dom_sf"/>
</dbReference>
<dbReference type="FunFam" id="1.10.287.130:FF:000002">
    <property type="entry name" value="Two-component osmosensing histidine kinase"/>
    <property type="match status" value="1"/>
</dbReference>
<dbReference type="InterPro" id="IPR033479">
    <property type="entry name" value="dCache_1"/>
</dbReference>
<dbReference type="Pfam" id="PF02743">
    <property type="entry name" value="dCache_1"/>
    <property type="match status" value="1"/>
</dbReference>
<protein>
    <recommendedName>
        <fullName evidence="18">Sensory/regulatory protein RpfC</fullName>
        <ecNumber evidence="3">2.7.13.3</ecNumber>
    </recommendedName>
    <alternativeName>
        <fullName evidence="19">Virulence sensor protein BvgS</fullName>
    </alternativeName>
</protein>
<keyword evidence="13" id="KW-0902">Two-component regulatory system</keyword>
<evidence type="ECO:0000259" key="24">
    <source>
        <dbReference type="PROSITE" id="PS50885"/>
    </source>
</evidence>
<evidence type="ECO:0000256" key="16">
    <source>
        <dbReference type="ARBA" id="ARBA00058004"/>
    </source>
</evidence>
<evidence type="ECO:0000259" key="22">
    <source>
        <dbReference type="PROSITE" id="PS50109"/>
    </source>
</evidence>
<dbReference type="InterPro" id="IPR036890">
    <property type="entry name" value="HATPase_C_sf"/>
</dbReference>
<sequence length="1038" mass="112580">MKPLGIKVKVALATSITSIVMIAVVTVLQAQRLREDFTKVMFAQQNAIVTRTAEELDDKLTALLDVISQTARKQPRRLLGDPAALRDWYEERAMLSMFDDVVLFDAGGTVVADIPLMPGRVGVSISERDYFKKVLETRQPLIAGPVRSKVSGQPIVQMVAPVLDDQGKVVAVLAGVLRLYRDNILGHLRTAKVGKTGYFFAVTLGEPSIYVVHPEAARILQPRASNANPATTRALREGFEGTVISTSAAGTKNLTSYKRLKSTDWLLATALPVQEAFEPFEGLQLHLLAWGIAASVIAALLIGWITLQLLAPVARLRNAIQDLRGAPGNFSPIPVTRKDEIGELTEAFNSLMQERLAAEAHSQTLMSEAGLRAAELEVERDRAEAANRAKSDFVANMSHEIRTPMNAVLGMVYLLGNTSLSAQQRKYLTMIRSSGQSLLGILNDVLDFSKIEARRMELAPVDFDLDDTMATLATTMTMNAGDKELELAIMVHPEVPTLLHGDALRLQQILTNLASNAIKFTEQGEVVVAVTAAVRVADRVLLCFEVRDTGIGMTEQQTTHLFNAFSQGDESITRRFGGTGLGLAITRRLVELMGGQIQLKTVPHEGSSFSFELWFGVLPERSEARRKPALGPLNVLVADDNGTSRKLIVQLLRAWGWDADEAHSGASALRLFRERLDSAHPYDVVLADWHMAGADGRAAAREIRQAAEGHRQPIVVTINAFARAQVDDIANAPEVDVVLVKPITSSSLFDAMHQALASSGGSEEASAASNALANRLHGVHFLLVEDNLLNQAVARGILEAAGATLDVVGDGQQAVDILRVGASRYQIVLMDMQMPVLDGFSATRMIRDELKLALPVIAMTAGVLTSERHRCTEAGITDFIAKPVVIEEMMAVIERHLPAREARAPTAANDAHAAPPEPASEQVFSMDSLMRVMGKDQKGRAVMFKMVRGALEGGMQPMDDADAALQAGRPGEAARILHGLRGAVGVLGAKRLVKATLDAESAIRSGSPDTLQGMLATVRYELEQVLVQGRRWLEQEDV</sequence>
<comment type="caution">
    <text evidence="25">The sequence shown here is derived from an EMBL/GenBank/DDBJ whole genome shotgun (WGS) entry which is preliminary data.</text>
</comment>
<dbReference type="RefSeq" id="WP_161024148.1">
    <property type="nucleotide sequence ID" value="NZ_WWCJ01000002.1"/>
</dbReference>
<evidence type="ECO:0000256" key="7">
    <source>
        <dbReference type="ARBA" id="ARBA00022692"/>
    </source>
</evidence>
<evidence type="ECO:0000256" key="10">
    <source>
        <dbReference type="ARBA" id="ARBA00022777"/>
    </source>
</evidence>
<dbReference type="Proteomes" id="UP000448575">
    <property type="component" value="Unassembled WGS sequence"/>
</dbReference>
<keyword evidence="9" id="KW-0547">Nucleotide-binding</keyword>
<dbReference type="InterPro" id="IPR004358">
    <property type="entry name" value="Sig_transdc_His_kin-like_C"/>
</dbReference>
<gene>
    <name evidence="25" type="ORF">GTP41_03355</name>
</gene>
<keyword evidence="15 21" id="KW-0472">Membrane</keyword>
<name>A0A6N9HCD6_9BURK</name>
<dbReference type="InterPro" id="IPR029151">
    <property type="entry name" value="Sensor-like_sf"/>
</dbReference>
<dbReference type="InterPro" id="IPR003661">
    <property type="entry name" value="HisK_dim/P_dom"/>
</dbReference>
<dbReference type="SMART" id="SM00388">
    <property type="entry name" value="HisKA"/>
    <property type="match status" value="1"/>
</dbReference>
<evidence type="ECO:0000256" key="9">
    <source>
        <dbReference type="ARBA" id="ARBA00022741"/>
    </source>
</evidence>
<dbReference type="Gene3D" id="1.10.287.130">
    <property type="match status" value="1"/>
</dbReference>
<evidence type="ECO:0000256" key="21">
    <source>
        <dbReference type="SAM" id="Phobius"/>
    </source>
</evidence>
<comment type="subcellular location">
    <subcellularLocation>
        <location evidence="2">Cell membrane</location>
        <topology evidence="2">Multi-pass membrane protein</topology>
    </subcellularLocation>
</comment>
<keyword evidence="14" id="KW-0843">Virulence</keyword>
<feature type="domain" description="Response regulatory" evidence="23">
    <location>
        <begin position="780"/>
        <end position="897"/>
    </location>
</feature>
<dbReference type="CDD" id="cd16922">
    <property type="entry name" value="HATPase_EvgS-ArcB-TorS-like"/>
    <property type="match status" value="1"/>
</dbReference>
<dbReference type="Pfam" id="PF02518">
    <property type="entry name" value="HATPase_c"/>
    <property type="match status" value="1"/>
</dbReference>
<feature type="domain" description="HAMP" evidence="24">
    <location>
        <begin position="307"/>
        <end position="360"/>
    </location>
</feature>
<dbReference type="SUPFAM" id="SSF55874">
    <property type="entry name" value="ATPase domain of HSP90 chaperone/DNA topoisomerase II/histidine kinase"/>
    <property type="match status" value="1"/>
</dbReference>
<dbReference type="PANTHER" id="PTHR45339">
    <property type="entry name" value="HYBRID SIGNAL TRANSDUCTION HISTIDINE KINASE J"/>
    <property type="match status" value="1"/>
</dbReference>
<feature type="domain" description="Response regulatory" evidence="23">
    <location>
        <begin position="634"/>
        <end position="756"/>
    </location>
</feature>
<evidence type="ECO:0000313" key="25">
    <source>
        <dbReference type="EMBL" id="MYN01129.1"/>
    </source>
</evidence>
<dbReference type="PROSITE" id="PS50885">
    <property type="entry name" value="HAMP"/>
    <property type="match status" value="1"/>
</dbReference>
<feature type="domain" description="Histidine kinase" evidence="22">
    <location>
        <begin position="396"/>
        <end position="617"/>
    </location>
</feature>
<keyword evidence="12 21" id="KW-1133">Transmembrane helix</keyword>
<evidence type="ECO:0000256" key="3">
    <source>
        <dbReference type="ARBA" id="ARBA00012438"/>
    </source>
</evidence>
<dbReference type="CDD" id="cd06225">
    <property type="entry name" value="HAMP"/>
    <property type="match status" value="1"/>
</dbReference>
<reference evidence="25 26" key="1">
    <citation type="submission" date="2019-12" db="EMBL/GenBank/DDBJ databases">
        <title>Novel species isolated from a subtropical stream in China.</title>
        <authorList>
            <person name="Lu H."/>
        </authorList>
    </citation>
    <scope>NUCLEOTIDE SEQUENCE [LARGE SCALE GENOMIC DNA]</scope>
    <source>
        <strain evidence="25 26">DS3</strain>
    </source>
</reference>
<comment type="catalytic activity">
    <reaction evidence="1">
        <text>ATP + protein L-histidine = ADP + protein N-phospho-L-histidine.</text>
        <dbReference type="EC" id="2.7.13.3"/>
    </reaction>
</comment>
<dbReference type="CDD" id="cd00082">
    <property type="entry name" value="HisKA"/>
    <property type="match status" value="1"/>
</dbReference>
<dbReference type="EC" id="2.7.13.3" evidence="3"/>
<feature type="transmembrane region" description="Helical" evidence="21">
    <location>
        <begin position="287"/>
        <end position="307"/>
    </location>
</feature>
<evidence type="ECO:0000256" key="8">
    <source>
        <dbReference type="ARBA" id="ARBA00022729"/>
    </source>
</evidence>
<dbReference type="PROSITE" id="PS50110">
    <property type="entry name" value="RESPONSE_REGULATORY"/>
    <property type="match status" value="2"/>
</dbReference>
<dbReference type="Pfam" id="PF00512">
    <property type="entry name" value="HisKA"/>
    <property type="match status" value="1"/>
</dbReference>
<feature type="modified residue" description="4-aspartylphosphate" evidence="20">
    <location>
        <position position="831"/>
    </location>
</feature>
<evidence type="ECO:0000256" key="6">
    <source>
        <dbReference type="ARBA" id="ARBA00022679"/>
    </source>
</evidence>
<keyword evidence="7 21" id="KW-0812">Transmembrane</keyword>
<keyword evidence="11" id="KW-0067">ATP-binding</keyword>
<dbReference type="AlphaFoldDB" id="A0A6N9HCD6"/>
<dbReference type="CDD" id="cd18774">
    <property type="entry name" value="PDC2_HK_sensor"/>
    <property type="match status" value="1"/>
</dbReference>
<dbReference type="FunFam" id="3.30.565.10:FF:000010">
    <property type="entry name" value="Sensor histidine kinase RcsC"/>
    <property type="match status" value="1"/>
</dbReference>